<dbReference type="GO" id="GO:0005524">
    <property type="term" value="F:ATP binding"/>
    <property type="evidence" value="ECO:0007669"/>
    <property type="project" value="InterPro"/>
</dbReference>
<proteinExistence type="predicted"/>
<dbReference type="CDD" id="cd00180">
    <property type="entry name" value="PKc"/>
    <property type="match status" value="1"/>
</dbReference>
<sequence>MAPGLLQPNGMGENPIIRIQGPDDEEILPTSPPASPPRVAYSPPSQERVAQVVKECEAIIRAQAKPNSNPVGLLLRKASKALYLDGTTESHKTIIPHALLAEVLTKERISLSLCLGKRARQDYSPAECVRLIRGGGGSDELGEFARVFAVLLLCGRPNDIFRFFDNKLNDKAFPFVEGEDDDSIRSRDWDKSIPDCELGWPPDCRDSFLNSQWRVFLPCFKNEHQTFTKSTMMPWHNYHTPRATGSMASSSSTSTNGETDAPGGGHSDVFRVCIHEGHYRFDGLNAATGSPVTFAVKKLKTKKEADFHREVTMLRELSGKKPHIVRLLTTFHYDGSYCLLFPWAECDLLDYWGRGRGHEISQSLIIWVANQCHGLFQALKWIHKPGNDVLDPEMNQLYGRHGDIKPENILWYKGNSNLGHPLASGQLVFSDFGLSSLNHKNSRSGVDNKDILHTLAYAPPESILPGDHISRSIDIWASGCVFLEFVTWVVGGPALRDDFQRKRFAPHLGHNIRNDIFWEVQTFKDPKKGGLEEHVTVVKPSVMNWIATLRARPEATQFIQDFLDIIQDHMLIIEKSARGTAKRIAPLFDEMKRKCDKDRSYYTVPAPPSGSLAIPEQRPVVEPLSIEALRHISQATLNIPRYTGRRSPERKTREWDGHIL</sequence>
<keyword evidence="3" id="KW-0418">Kinase</keyword>
<evidence type="ECO:0000313" key="3">
    <source>
        <dbReference type="EMBL" id="KAK4110317.1"/>
    </source>
</evidence>
<dbReference type="InterPro" id="IPR011009">
    <property type="entry name" value="Kinase-like_dom_sf"/>
</dbReference>
<dbReference type="InterPro" id="IPR000719">
    <property type="entry name" value="Prot_kinase_dom"/>
</dbReference>
<dbReference type="GeneID" id="89943382"/>
<feature type="region of interest" description="Disordered" evidence="1">
    <location>
        <begin position="243"/>
        <end position="263"/>
    </location>
</feature>
<reference evidence="3" key="1">
    <citation type="journal article" date="2023" name="Mol. Phylogenet. Evol.">
        <title>Genome-scale phylogeny and comparative genomics of the fungal order Sordariales.</title>
        <authorList>
            <person name="Hensen N."/>
            <person name="Bonometti L."/>
            <person name="Westerberg I."/>
            <person name="Brannstrom I.O."/>
            <person name="Guillou S."/>
            <person name="Cros-Aarteil S."/>
            <person name="Calhoun S."/>
            <person name="Haridas S."/>
            <person name="Kuo A."/>
            <person name="Mondo S."/>
            <person name="Pangilinan J."/>
            <person name="Riley R."/>
            <person name="LaButti K."/>
            <person name="Andreopoulos B."/>
            <person name="Lipzen A."/>
            <person name="Chen C."/>
            <person name="Yan M."/>
            <person name="Daum C."/>
            <person name="Ng V."/>
            <person name="Clum A."/>
            <person name="Steindorff A."/>
            <person name="Ohm R.A."/>
            <person name="Martin F."/>
            <person name="Silar P."/>
            <person name="Natvig D.O."/>
            <person name="Lalanne C."/>
            <person name="Gautier V."/>
            <person name="Ament-Velasquez S.L."/>
            <person name="Kruys A."/>
            <person name="Hutchinson M.I."/>
            <person name="Powell A.J."/>
            <person name="Barry K."/>
            <person name="Miller A.N."/>
            <person name="Grigoriev I.V."/>
            <person name="Debuchy R."/>
            <person name="Gladieux P."/>
            <person name="Hiltunen Thoren M."/>
            <person name="Johannesson H."/>
        </authorList>
    </citation>
    <scope>NUCLEOTIDE SEQUENCE</scope>
    <source>
        <strain evidence="3">CBS 508.74</strain>
    </source>
</reference>
<dbReference type="AlphaFoldDB" id="A0AAN6QPX7"/>
<dbReference type="Gene3D" id="1.10.510.10">
    <property type="entry name" value="Transferase(Phosphotransferase) domain 1"/>
    <property type="match status" value="1"/>
</dbReference>
<accession>A0AAN6QPX7</accession>
<keyword evidence="3" id="KW-0808">Transferase</keyword>
<comment type="caution">
    <text evidence="3">The sequence shown here is derived from an EMBL/GenBank/DDBJ whole genome shotgun (WGS) entry which is preliminary data.</text>
</comment>
<dbReference type="RefSeq" id="XP_064667887.1">
    <property type="nucleotide sequence ID" value="XM_064819256.1"/>
</dbReference>
<dbReference type="GO" id="GO:0004674">
    <property type="term" value="F:protein serine/threonine kinase activity"/>
    <property type="evidence" value="ECO:0007669"/>
    <property type="project" value="TreeGrafter"/>
</dbReference>
<organism evidence="3 4">
    <name type="scientific">Canariomyces notabilis</name>
    <dbReference type="NCBI Taxonomy" id="2074819"/>
    <lineage>
        <taxon>Eukaryota</taxon>
        <taxon>Fungi</taxon>
        <taxon>Dikarya</taxon>
        <taxon>Ascomycota</taxon>
        <taxon>Pezizomycotina</taxon>
        <taxon>Sordariomycetes</taxon>
        <taxon>Sordariomycetidae</taxon>
        <taxon>Sordariales</taxon>
        <taxon>Chaetomiaceae</taxon>
        <taxon>Canariomyces</taxon>
    </lineage>
</organism>
<dbReference type="PANTHER" id="PTHR24359:SF1">
    <property type="entry name" value="INHIBITOR OF NUCLEAR FACTOR KAPPA-B KINASE EPSILON SUBUNIT HOMOLOG 1-RELATED"/>
    <property type="match status" value="1"/>
</dbReference>
<evidence type="ECO:0000313" key="4">
    <source>
        <dbReference type="Proteomes" id="UP001302812"/>
    </source>
</evidence>
<evidence type="ECO:0000259" key="2">
    <source>
        <dbReference type="PROSITE" id="PS50011"/>
    </source>
</evidence>
<dbReference type="PROSITE" id="PS50011">
    <property type="entry name" value="PROTEIN_KINASE_DOM"/>
    <property type="match status" value="1"/>
</dbReference>
<reference evidence="3" key="2">
    <citation type="submission" date="2023-05" db="EMBL/GenBank/DDBJ databases">
        <authorList>
            <consortium name="Lawrence Berkeley National Laboratory"/>
            <person name="Steindorff A."/>
            <person name="Hensen N."/>
            <person name="Bonometti L."/>
            <person name="Westerberg I."/>
            <person name="Brannstrom I.O."/>
            <person name="Guillou S."/>
            <person name="Cros-Aarteil S."/>
            <person name="Calhoun S."/>
            <person name="Haridas S."/>
            <person name="Kuo A."/>
            <person name="Mondo S."/>
            <person name="Pangilinan J."/>
            <person name="Riley R."/>
            <person name="Labutti K."/>
            <person name="Andreopoulos B."/>
            <person name="Lipzen A."/>
            <person name="Chen C."/>
            <person name="Yanf M."/>
            <person name="Daum C."/>
            <person name="Ng V."/>
            <person name="Clum A."/>
            <person name="Ohm R."/>
            <person name="Martin F."/>
            <person name="Silar P."/>
            <person name="Natvig D."/>
            <person name="Lalanne C."/>
            <person name="Gautier V."/>
            <person name="Ament-Velasquez S.L."/>
            <person name="Kruys A."/>
            <person name="Hutchinson M.I."/>
            <person name="Powell A.J."/>
            <person name="Barry K."/>
            <person name="Miller A.N."/>
            <person name="Grigoriev I.V."/>
            <person name="Debuchy R."/>
            <person name="Gladieux P."/>
            <person name="Thoren M.H."/>
            <person name="Johannesson H."/>
        </authorList>
    </citation>
    <scope>NUCLEOTIDE SEQUENCE</scope>
    <source>
        <strain evidence="3">CBS 508.74</strain>
    </source>
</reference>
<protein>
    <submittedName>
        <fullName evidence="3">Kinase-like protein</fullName>
    </submittedName>
</protein>
<dbReference type="Proteomes" id="UP001302812">
    <property type="component" value="Unassembled WGS sequence"/>
</dbReference>
<dbReference type="SMART" id="SM00220">
    <property type="entry name" value="S_TKc"/>
    <property type="match status" value="1"/>
</dbReference>
<evidence type="ECO:0000256" key="1">
    <source>
        <dbReference type="SAM" id="MobiDB-lite"/>
    </source>
</evidence>
<dbReference type="EMBL" id="MU853351">
    <property type="protein sequence ID" value="KAK4110317.1"/>
    <property type="molecule type" value="Genomic_DNA"/>
</dbReference>
<dbReference type="SUPFAM" id="SSF56112">
    <property type="entry name" value="Protein kinase-like (PK-like)"/>
    <property type="match status" value="1"/>
</dbReference>
<keyword evidence="4" id="KW-1185">Reference proteome</keyword>
<feature type="domain" description="Protein kinase" evidence="2">
    <location>
        <begin position="255"/>
        <end position="588"/>
    </location>
</feature>
<dbReference type="Pfam" id="PF00069">
    <property type="entry name" value="Pkinase"/>
    <property type="match status" value="1"/>
</dbReference>
<feature type="region of interest" description="Disordered" evidence="1">
    <location>
        <begin position="1"/>
        <end position="45"/>
    </location>
</feature>
<gene>
    <name evidence="3" type="ORF">N656DRAFT_847091</name>
</gene>
<name>A0AAN6QPX7_9PEZI</name>
<dbReference type="PANTHER" id="PTHR24359">
    <property type="entry name" value="SERINE/THREONINE-PROTEIN KINASE SBK1"/>
    <property type="match status" value="1"/>
</dbReference>